<evidence type="ECO:0000313" key="7">
    <source>
        <dbReference type="Proteomes" id="UP000220133"/>
    </source>
</evidence>
<dbReference type="Gene3D" id="1.10.10.10">
    <property type="entry name" value="Winged helix-like DNA-binding domain superfamily/Winged helix DNA-binding domain"/>
    <property type="match status" value="1"/>
</dbReference>
<keyword evidence="4" id="KW-0804">Transcription</keyword>
<reference evidence="6 7" key="1">
    <citation type="submission" date="2017-10" db="EMBL/GenBank/DDBJ databases">
        <title>Paenichitinophaga pekingensis gen. nov., sp. nov., isolated from activated sludge.</title>
        <authorList>
            <person name="Jin D."/>
            <person name="Kong X."/>
            <person name="Deng Y."/>
            <person name="Bai Z."/>
        </authorList>
    </citation>
    <scope>NUCLEOTIDE SEQUENCE [LARGE SCALE GENOMIC DNA]</scope>
    <source>
        <strain evidence="6 7">13</strain>
    </source>
</reference>
<dbReference type="CDD" id="cd06171">
    <property type="entry name" value="Sigma70_r4"/>
    <property type="match status" value="1"/>
</dbReference>
<keyword evidence="2" id="KW-0805">Transcription regulation</keyword>
<dbReference type="OrthoDB" id="657017at2"/>
<dbReference type="GO" id="GO:0003677">
    <property type="term" value="F:DNA binding"/>
    <property type="evidence" value="ECO:0007669"/>
    <property type="project" value="InterPro"/>
</dbReference>
<dbReference type="GO" id="GO:0006352">
    <property type="term" value="P:DNA-templated transcription initiation"/>
    <property type="evidence" value="ECO:0007669"/>
    <property type="project" value="InterPro"/>
</dbReference>
<feature type="domain" description="RNA polymerase sigma factor 70 region 4 type 2" evidence="5">
    <location>
        <begin position="122"/>
        <end position="173"/>
    </location>
</feature>
<dbReference type="InterPro" id="IPR014284">
    <property type="entry name" value="RNA_pol_sigma-70_dom"/>
</dbReference>
<dbReference type="KEGG" id="cbae:COR50_18365"/>
<keyword evidence="3" id="KW-0731">Sigma factor</keyword>
<dbReference type="SUPFAM" id="SSF88946">
    <property type="entry name" value="Sigma2 domain of RNA polymerase sigma factors"/>
    <property type="match status" value="1"/>
</dbReference>
<dbReference type="Gene3D" id="1.10.1740.10">
    <property type="match status" value="1"/>
</dbReference>
<dbReference type="Proteomes" id="UP000220133">
    <property type="component" value="Chromosome"/>
</dbReference>
<dbReference type="EMBL" id="CP023777">
    <property type="protein sequence ID" value="ATL48975.1"/>
    <property type="molecule type" value="Genomic_DNA"/>
</dbReference>
<accession>A0A291QYF9</accession>
<proteinExistence type="inferred from homology"/>
<dbReference type="SUPFAM" id="SSF88659">
    <property type="entry name" value="Sigma3 and sigma4 domains of RNA polymerase sigma factors"/>
    <property type="match status" value="1"/>
</dbReference>
<sequence>MQELQNQQFLRKLSEGNPVAFDELYVRYRAWLVVVSITILKDEMVAEEIVQDFFLKAWKEQIFCQSEFPSLEQLKGYLYKYVKNLSFNKLRSEIYRRKRLEEIMIPANHIIMTNDFDLKLSQIEGALHYLSPKERITFELAFFHQLTRKEIAARLNVSINTVKTQLLFSVRKLREKLNNSVNSNTDDY</sequence>
<dbReference type="NCBIfam" id="TIGR02937">
    <property type="entry name" value="sigma70-ECF"/>
    <property type="match status" value="1"/>
</dbReference>
<evidence type="ECO:0000313" key="6">
    <source>
        <dbReference type="EMBL" id="ATL48975.1"/>
    </source>
</evidence>
<dbReference type="GO" id="GO:0016987">
    <property type="term" value="F:sigma factor activity"/>
    <property type="evidence" value="ECO:0007669"/>
    <property type="project" value="UniProtKB-KW"/>
</dbReference>
<dbReference type="InterPro" id="IPR013324">
    <property type="entry name" value="RNA_pol_sigma_r3/r4-like"/>
</dbReference>
<dbReference type="Pfam" id="PF08281">
    <property type="entry name" value="Sigma70_r4_2"/>
    <property type="match status" value="1"/>
</dbReference>
<dbReference type="InterPro" id="IPR036388">
    <property type="entry name" value="WH-like_DNA-bd_sf"/>
</dbReference>
<gene>
    <name evidence="6" type="ORF">COR50_18365</name>
</gene>
<dbReference type="InterPro" id="IPR013249">
    <property type="entry name" value="RNA_pol_sigma70_r4_t2"/>
</dbReference>
<organism evidence="6 7">
    <name type="scientific">Chitinophaga caeni</name>
    <dbReference type="NCBI Taxonomy" id="2029983"/>
    <lineage>
        <taxon>Bacteria</taxon>
        <taxon>Pseudomonadati</taxon>
        <taxon>Bacteroidota</taxon>
        <taxon>Chitinophagia</taxon>
        <taxon>Chitinophagales</taxon>
        <taxon>Chitinophagaceae</taxon>
        <taxon>Chitinophaga</taxon>
    </lineage>
</organism>
<evidence type="ECO:0000256" key="4">
    <source>
        <dbReference type="ARBA" id="ARBA00023163"/>
    </source>
</evidence>
<dbReference type="RefSeq" id="WP_098195343.1">
    <property type="nucleotide sequence ID" value="NZ_CP023777.1"/>
</dbReference>
<dbReference type="InterPro" id="IPR039425">
    <property type="entry name" value="RNA_pol_sigma-70-like"/>
</dbReference>
<evidence type="ECO:0000256" key="3">
    <source>
        <dbReference type="ARBA" id="ARBA00023082"/>
    </source>
</evidence>
<name>A0A291QYF9_9BACT</name>
<dbReference type="PANTHER" id="PTHR43133">
    <property type="entry name" value="RNA POLYMERASE ECF-TYPE SIGMA FACTO"/>
    <property type="match status" value="1"/>
</dbReference>
<evidence type="ECO:0000256" key="2">
    <source>
        <dbReference type="ARBA" id="ARBA00023015"/>
    </source>
</evidence>
<keyword evidence="7" id="KW-1185">Reference proteome</keyword>
<protein>
    <recommendedName>
        <fullName evidence="5">RNA polymerase sigma factor 70 region 4 type 2 domain-containing protein</fullName>
    </recommendedName>
</protein>
<comment type="similarity">
    <text evidence="1">Belongs to the sigma-70 factor family. ECF subfamily.</text>
</comment>
<dbReference type="AlphaFoldDB" id="A0A291QYF9"/>
<evidence type="ECO:0000259" key="5">
    <source>
        <dbReference type="Pfam" id="PF08281"/>
    </source>
</evidence>
<evidence type="ECO:0000256" key="1">
    <source>
        <dbReference type="ARBA" id="ARBA00010641"/>
    </source>
</evidence>
<dbReference type="InterPro" id="IPR013325">
    <property type="entry name" value="RNA_pol_sigma_r2"/>
</dbReference>
<dbReference type="PANTHER" id="PTHR43133:SF46">
    <property type="entry name" value="RNA POLYMERASE SIGMA-70 FACTOR ECF SUBFAMILY"/>
    <property type="match status" value="1"/>
</dbReference>